<dbReference type="Proteomes" id="UP000243588">
    <property type="component" value="Unassembled WGS sequence"/>
</dbReference>
<proteinExistence type="predicted"/>
<dbReference type="AlphaFoldDB" id="A0A1G8DBU9"/>
<dbReference type="EMBL" id="FNDQ01000006">
    <property type="protein sequence ID" value="SDH55155.1"/>
    <property type="molecule type" value="Genomic_DNA"/>
</dbReference>
<keyword evidence="2" id="KW-1185">Reference proteome</keyword>
<reference evidence="2" key="1">
    <citation type="submission" date="2016-10" db="EMBL/GenBank/DDBJ databases">
        <authorList>
            <person name="Varghese N."/>
            <person name="Submissions S."/>
        </authorList>
    </citation>
    <scope>NUCLEOTIDE SEQUENCE [LARGE SCALE GENOMIC DNA]</scope>
    <source>
        <strain evidence="2">DSM 23313</strain>
    </source>
</reference>
<gene>
    <name evidence="1" type="ORF">SAMN05421818_106101</name>
</gene>
<accession>A0A1G8DBU9</accession>
<dbReference type="RefSeq" id="WP_090407046.1">
    <property type="nucleotide sequence ID" value="NZ_FNDQ01000006.1"/>
</dbReference>
<name>A0A1G8DBU9_9FLAO</name>
<dbReference type="STRING" id="702745.SAMN05421818_106101"/>
<sequence>MNEKTPFGLITTIEVPFALSAKGSCWSKEGLLVANYVYTEEGAESPYDLVYTIISEEGDLKDSKEDKGVLPTLFLSPSNENYASVVSLEDESEQTISFPIFNKESKGLKGSKSFNGRFVGCTANHSLFYDVDIWSDKQADTMIVLAYENNVLVSEKKVAIPFPKDNKICVVNGEIHLITEVEEGWLHRQIDENGVELRRRVLEFDFPFVHEALNLSFDKNSYLLCEENGEIGIVEIDSEGEGMYGDLYNIGDEFFGTWHPQRINENTNAVQFTTEFGNGWLVIKNDDLVELFYNKNKKGYQNLLTKEVLTIDNNDLVLSGISPIAEDKFGIVFYPRKQRKEAYNKLFVLQHQI</sequence>
<organism evidence="1 2">
    <name type="scientific">Myroides phaeus</name>
    <dbReference type="NCBI Taxonomy" id="702745"/>
    <lineage>
        <taxon>Bacteria</taxon>
        <taxon>Pseudomonadati</taxon>
        <taxon>Bacteroidota</taxon>
        <taxon>Flavobacteriia</taxon>
        <taxon>Flavobacteriales</taxon>
        <taxon>Flavobacteriaceae</taxon>
        <taxon>Myroides</taxon>
    </lineage>
</organism>
<evidence type="ECO:0000313" key="2">
    <source>
        <dbReference type="Proteomes" id="UP000243588"/>
    </source>
</evidence>
<evidence type="ECO:0000313" key="1">
    <source>
        <dbReference type="EMBL" id="SDH55155.1"/>
    </source>
</evidence>
<protein>
    <submittedName>
        <fullName evidence="1">Uncharacterized protein</fullName>
    </submittedName>
</protein>